<evidence type="ECO:0000313" key="1">
    <source>
        <dbReference type="EMBL" id="MST85247.1"/>
    </source>
</evidence>
<organism evidence="1 2">
    <name type="scientific">Hallella mizrahii</name>
    <dbReference type="NCBI Taxonomy" id="2606637"/>
    <lineage>
        <taxon>Bacteria</taxon>
        <taxon>Pseudomonadati</taxon>
        <taxon>Bacteroidota</taxon>
        <taxon>Bacteroidia</taxon>
        <taxon>Bacteroidales</taxon>
        <taxon>Prevotellaceae</taxon>
        <taxon>Hallella</taxon>
    </lineage>
</organism>
<accession>A0A7K0KH34</accession>
<comment type="caution">
    <text evidence="1">The sequence shown here is derived from an EMBL/GenBank/DDBJ whole genome shotgun (WGS) entry which is preliminary data.</text>
</comment>
<sequence length="149" mass="17105">MMLLRFMSEFLSIMPTQLPDLLPRKTMEDPVVYDDYAQLTFHPSKQLTIAEVADQLEEQANLTLLYHRVVSEGLRGWQCCCAFSKPNNGRMYKFNATAGDDGIVDTITVCVFESIEVMRGTLRLELQMHHKAGGMRYEMGEAELIKLFY</sequence>
<gene>
    <name evidence="1" type="ORF">FYJ73_11325</name>
</gene>
<proteinExistence type="predicted"/>
<dbReference type="Proteomes" id="UP000438914">
    <property type="component" value="Unassembled WGS sequence"/>
</dbReference>
<keyword evidence="2" id="KW-1185">Reference proteome</keyword>
<protein>
    <submittedName>
        <fullName evidence="1">Uncharacterized protein</fullName>
    </submittedName>
</protein>
<evidence type="ECO:0000313" key="2">
    <source>
        <dbReference type="Proteomes" id="UP000438914"/>
    </source>
</evidence>
<dbReference type="AlphaFoldDB" id="A0A7K0KH34"/>
<dbReference type="EMBL" id="VUNG01000032">
    <property type="protein sequence ID" value="MST85247.1"/>
    <property type="molecule type" value="Genomic_DNA"/>
</dbReference>
<name>A0A7K0KH34_9BACT</name>
<reference evidence="1 2" key="1">
    <citation type="submission" date="2019-08" db="EMBL/GenBank/DDBJ databases">
        <title>In-depth cultivation of the pig gut microbiome towards novel bacterial diversity and tailored functional studies.</title>
        <authorList>
            <person name="Wylensek D."/>
            <person name="Hitch T.C.A."/>
            <person name="Clavel T."/>
        </authorList>
    </citation>
    <scope>NUCLEOTIDE SEQUENCE [LARGE SCALE GENOMIC DNA]</scope>
    <source>
        <strain evidence="1 2">LKV-178-WT-2A</strain>
    </source>
</reference>